<gene>
    <name evidence="1" type="ORF">PIB30_009194</name>
</gene>
<reference evidence="1 2" key="1">
    <citation type="journal article" date="2023" name="Plants (Basel)">
        <title>Bridging the Gap: Combining Genomics and Transcriptomics Approaches to Understand Stylosanthes scabra, an Orphan Legume from the Brazilian Caatinga.</title>
        <authorList>
            <person name="Ferreira-Neto J.R.C."/>
            <person name="da Silva M.D."/>
            <person name="Binneck E."/>
            <person name="de Melo N.F."/>
            <person name="da Silva R.H."/>
            <person name="de Melo A.L.T.M."/>
            <person name="Pandolfi V."/>
            <person name="Bustamante F.O."/>
            <person name="Brasileiro-Vidal A.C."/>
            <person name="Benko-Iseppon A.M."/>
        </authorList>
    </citation>
    <scope>NUCLEOTIDE SEQUENCE [LARGE SCALE GENOMIC DNA]</scope>
    <source>
        <tissue evidence="1">Leaves</tissue>
    </source>
</reference>
<proteinExistence type="predicted"/>
<keyword evidence="2" id="KW-1185">Reference proteome</keyword>
<evidence type="ECO:0000313" key="2">
    <source>
        <dbReference type="Proteomes" id="UP001341840"/>
    </source>
</evidence>
<name>A0ABU6Z2T9_9FABA</name>
<organism evidence="1 2">
    <name type="scientific">Stylosanthes scabra</name>
    <dbReference type="NCBI Taxonomy" id="79078"/>
    <lineage>
        <taxon>Eukaryota</taxon>
        <taxon>Viridiplantae</taxon>
        <taxon>Streptophyta</taxon>
        <taxon>Embryophyta</taxon>
        <taxon>Tracheophyta</taxon>
        <taxon>Spermatophyta</taxon>
        <taxon>Magnoliopsida</taxon>
        <taxon>eudicotyledons</taxon>
        <taxon>Gunneridae</taxon>
        <taxon>Pentapetalae</taxon>
        <taxon>rosids</taxon>
        <taxon>fabids</taxon>
        <taxon>Fabales</taxon>
        <taxon>Fabaceae</taxon>
        <taxon>Papilionoideae</taxon>
        <taxon>50 kb inversion clade</taxon>
        <taxon>dalbergioids sensu lato</taxon>
        <taxon>Dalbergieae</taxon>
        <taxon>Pterocarpus clade</taxon>
        <taxon>Stylosanthes</taxon>
    </lineage>
</organism>
<dbReference type="Proteomes" id="UP001341840">
    <property type="component" value="Unassembled WGS sequence"/>
</dbReference>
<comment type="caution">
    <text evidence="1">The sequence shown here is derived from an EMBL/GenBank/DDBJ whole genome shotgun (WGS) entry which is preliminary data.</text>
</comment>
<evidence type="ECO:0000313" key="1">
    <source>
        <dbReference type="EMBL" id="MED6216601.1"/>
    </source>
</evidence>
<dbReference type="EMBL" id="JASCZI010271881">
    <property type="protein sequence ID" value="MED6216601.1"/>
    <property type="molecule type" value="Genomic_DNA"/>
</dbReference>
<protein>
    <submittedName>
        <fullName evidence="1">Uncharacterized protein</fullName>
    </submittedName>
</protein>
<accession>A0ABU6Z2T9</accession>
<sequence length="154" mass="18178">MNYKYYNCNYSILHLHLLNQDVHATYILHESPLLSCYCSCTTYMPLTKPFQYLDKLLQCYLLNLHPLHSQPKIKKKKKRKKKNLKLIFLFEEIRLKIVKKNLFLATKINSNYSFREHSHYFRCQAQPISTHMNTSSAIFPSGGGGGRDQCAFRR</sequence>